<evidence type="ECO:0000256" key="1">
    <source>
        <dbReference type="SAM" id="MobiDB-lite"/>
    </source>
</evidence>
<proteinExistence type="predicted"/>
<keyword evidence="2" id="KW-1133">Transmembrane helix</keyword>
<feature type="transmembrane region" description="Helical" evidence="2">
    <location>
        <begin position="50"/>
        <end position="71"/>
    </location>
</feature>
<feature type="region of interest" description="Disordered" evidence="1">
    <location>
        <begin position="76"/>
        <end position="97"/>
    </location>
</feature>
<keyword evidence="4" id="KW-1185">Reference proteome</keyword>
<evidence type="ECO:0000313" key="3">
    <source>
        <dbReference type="EMBL" id="ORV51607.1"/>
    </source>
</evidence>
<dbReference type="Proteomes" id="UP000193010">
    <property type="component" value="Unassembled WGS sequence"/>
</dbReference>
<evidence type="ECO:0008006" key="5">
    <source>
        <dbReference type="Google" id="ProtNLM"/>
    </source>
</evidence>
<reference evidence="3 4" key="1">
    <citation type="submission" date="2016-01" db="EMBL/GenBank/DDBJ databases">
        <title>The new phylogeny of the genus Mycobacterium.</title>
        <authorList>
            <person name="Tarcisio F."/>
            <person name="Conor M."/>
            <person name="Antonella G."/>
            <person name="Elisabetta G."/>
            <person name="Giulia F.S."/>
            <person name="Sara T."/>
            <person name="Anna F."/>
            <person name="Clotilde B."/>
            <person name="Roberto B."/>
            <person name="Veronica D.S."/>
            <person name="Fabio R."/>
            <person name="Monica P."/>
            <person name="Olivier J."/>
            <person name="Enrico T."/>
            <person name="Nicola S."/>
        </authorList>
    </citation>
    <scope>NUCLEOTIDE SEQUENCE [LARGE SCALE GENOMIC DNA]</scope>
    <source>
        <strain evidence="3 4">DSM 44852</strain>
    </source>
</reference>
<comment type="caution">
    <text evidence="3">The sequence shown here is derived from an EMBL/GenBank/DDBJ whole genome shotgun (WGS) entry which is preliminary data.</text>
</comment>
<dbReference type="AlphaFoldDB" id="A0A1X1U468"/>
<evidence type="ECO:0000256" key="2">
    <source>
        <dbReference type="SAM" id="Phobius"/>
    </source>
</evidence>
<evidence type="ECO:0000313" key="4">
    <source>
        <dbReference type="Proteomes" id="UP000193010"/>
    </source>
</evidence>
<dbReference type="EMBL" id="LQOV01000017">
    <property type="protein sequence ID" value="ORV51607.1"/>
    <property type="molecule type" value="Genomic_DNA"/>
</dbReference>
<keyword evidence="2" id="KW-0472">Membrane</keyword>
<keyword evidence="2" id="KW-0812">Transmembrane</keyword>
<sequence>MAYLVDQARTARAGETPKNNVVIIGLVAVALATVALSAELYELVLGDVRIGLVAAILAVVSSVAGLGWLNYGQRRARGAQPQVVAPGWRTPRPRPGR</sequence>
<name>A0A1X1U468_MYCFL</name>
<gene>
    <name evidence="3" type="ORF">AWC05_25800</name>
</gene>
<protein>
    <recommendedName>
        <fullName evidence="5">UsfY protein</fullName>
    </recommendedName>
</protein>
<feature type="transmembrane region" description="Helical" evidence="2">
    <location>
        <begin position="21"/>
        <end position="38"/>
    </location>
</feature>
<organism evidence="3 4">
    <name type="scientific">Mycobacterium florentinum</name>
    <dbReference type="NCBI Taxonomy" id="292462"/>
    <lineage>
        <taxon>Bacteria</taxon>
        <taxon>Bacillati</taxon>
        <taxon>Actinomycetota</taxon>
        <taxon>Actinomycetes</taxon>
        <taxon>Mycobacteriales</taxon>
        <taxon>Mycobacteriaceae</taxon>
        <taxon>Mycobacterium</taxon>
        <taxon>Mycobacterium simiae complex</taxon>
    </lineage>
</organism>
<accession>A0A1X1U468</accession>
<dbReference type="RefSeq" id="WP_085223117.1">
    <property type="nucleotide sequence ID" value="NZ_AP022576.1"/>
</dbReference>
<dbReference type="STRING" id="292462.AWC05_25800"/>